<dbReference type="Pfam" id="PF01546">
    <property type="entry name" value="Peptidase_M20"/>
    <property type="match status" value="1"/>
</dbReference>
<dbReference type="InterPro" id="IPR011650">
    <property type="entry name" value="Peptidase_M20_dimer"/>
</dbReference>
<reference evidence="5 6" key="1">
    <citation type="submission" date="2018-05" db="EMBL/GenBank/DDBJ databases">
        <title>Acuticoccus sediminis sp. nov., isolated from deep-sea sediment of Indian Ocean.</title>
        <authorList>
            <person name="Liu X."/>
            <person name="Lai Q."/>
            <person name="Du Y."/>
            <person name="Sun F."/>
            <person name="Zhang X."/>
            <person name="Wang S."/>
            <person name="Shao Z."/>
        </authorList>
    </citation>
    <scope>NUCLEOTIDE SEQUENCE [LARGE SCALE GENOMIC DNA]</scope>
    <source>
        <strain evidence="5 6">PTG4-2</strain>
    </source>
</reference>
<feature type="domain" description="Peptidase M20 dimerisation" evidence="4">
    <location>
        <begin position="193"/>
        <end position="351"/>
    </location>
</feature>
<evidence type="ECO:0000256" key="3">
    <source>
        <dbReference type="ARBA" id="ARBA00022801"/>
    </source>
</evidence>
<dbReference type="OrthoDB" id="9761532at2"/>
<sequence>MTDPVLDHLRADGGILARLKAYASLPSVSTDPAYAEGMASTRALLKARLANIGFTRVDEIEAGGHPAVVAEWMGAEGAPTYLVYGHYDVQPPDPLELWHSAPFEPEVRDGRLYGRGVSDDKGPVSIALEVLAAFLAVEGRLPVNVRILLEGEEEIGSRTLARMCERHRDRLAADAVISADGARWRADLPTVNVGTRGNAGYEVTLRTAGKDLHSGRYGGAVPNALAEMARLLATLHDADGRIAVAGFHDDVREASAEERAAFAALPFDEAAWLAGIGAEAHGEPGFTTLERLWVRPTVELNGLWGGYTGPGGKTVIPCEAHAKITTRLVPNQDPARTGALLEAHLRAHAPPFAEVTVVDQDRGSAAYEVPPDHPLLAAVERAIGETYGTRPARVKVGATLPLAAIFKQALGVDTVTMSFSTADEDFHAPNEFFRLAALEEGLEAWTRLLRILGGQAT</sequence>
<comment type="caution">
    <text evidence="5">The sequence shown here is derived from an EMBL/GenBank/DDBJ whole genome shotgun (WGS) entry which is preliminary data.</text>
</comment>
<keyword evidence="2" id="KW-0479">Metal-binding</keyword>
<dbReference type="InterPro" id="IPR002933">
    <property type="entry name" value="Peptidase_M20"/>
</dbReference>
<proteinExistence type="predicted"/>
<dbReference type="Proteomes" id="UP000249590">
    <property type="component" value="Unassembled WGS sequence"/>
</dbReference>
<keyword evidence="1" id="KW-0645">Protease</keyword>
<dbReference type="NCBIfam" id="NF005914">
    <property type="entry name" value="PRK07907.1"/>
    <property type="match status" value="1"/>
</dbReference>
<dbReference type="Gene3D" id="3.40.630.10">
    <property type="entry name" value="Zn peptidases"/>
    <property type="match status" value="1"/>
</dbReference>
<dbReference type="Gene3D" id="3.30.70.360">
    <property type="match status" value="1"/>
</dbReference>
<dbReference type="NCBIfam" id="NF006053">
    <property type="entry name" value="PRK08201.1"/>
    <property type="match status" value="1"/>
</dbReference>
<gene>
    <name evidence="5" type="ORF">DLJ53_13470</name>
</gene>
<evidence type="ECO:0000313" key="5">
    <source>
        <dbReference type="EMBL" id="RAI02585.1"/>
    </source>
</evidence>
<protein>
    <submittedName>
        <fullName evidence="5">Dipeptidase</fullName>
    </submittedName>
</protein>
<dbReference type="EMBL" id="QHHQ01000002">
    <property type="protein sequence ID" value="RAI02585.1"/>
    <property type="molecule type" value="Genomic_DNA"/>
</dbReference>
<dbReference type="InterPro" id="IPR051458">
    <property type="entry name" value="Cyt/Met_Dipeptidase"/>
</dbReference>
<dbReference type="Pfam" id="PF07687">
    <property type="entry name" value="M20_dimer"/>
    <property type="match status" value="1"/>
</dbReference>
<evidence type="ECO:0000256" key="1">
    <source>
        <dbReference type="ARBA" id="ARBA00022670"/>
    </source>
</evidence>
<dbReference type="NCBIfam" id="NF006579">
    <property type="entry name" value="PRK09104.1"/>
    <property type="match status" value="1"/>
</dbReference>
<keyword evidence="3" id="KW-0378">Hydrolase</keyword>
<dbReference type="GO" id="GO:0046872">
    <property type="term" value="F:metal ion binding"/>
    <property type="evidence" value="ECO:0007669"/>
    <property type="project" value="UniProtKB-KW"/>
</dbReference>
<dbReference type="GO" id="GO:0008233">
    <property type="term" value="F:peptidase activity"/>
    <property type="evidence" value="ECO:0007669"/>
    <property type="project" value="UniProtKB-KW"/>
</dbReference>
<evidence type="ECO:0000259" key="4">
    <source>
        <dbReference type="Pfam" id="PF07687"/>
    </source>
</evidence>
<dbReference type="PANTHER" id="PTHR43270">
    <property type="entry name" value="BETA-ALA-HIS DIPEPTIDASE"/>
    <property type="match status" value="1"/>
</dbReference>
<dbReference type="PANTHER" id="PTHR43270:SF12">
    <property type="entry name" value="SUCCINYL-DIAMINOPIMELATE DESUCCINYLASE"/>
    <property type="match status" value="1"/>
</dbReference>
<name>A0A8B2NRS6_9HYPH</name>
<evidence type="ECO:0000313" key="6">
    <source>
        <dbReference type="Proteomes" id="UP000249590"/>
    </source>
</evidence>
<dbReference type="AlphaFoldDB" id="A0A8B2NRS6"/>
<dbReference type="GO" id="GO:0006508">
    <property type="term" value="P:proteolysis"/>
    <property type="evidence" value="ECO:0007669"/>
    <property type="project" value="UniProtKB-KW"/>
</dbReference>
<evidence type="ECO:0000256" key="2">
    <source>
        <dbReference type="ARBA" id="ARBA00022723"/>
    </source>
</evidence>
<accession>A0A8B2NRS6</accession>
<dbReference type="SUPFAM" id="SSF53187">
    <property type="entry name" value="Zn-dependent exopeptidases"/>
    <property type="match status" value="1"/>
</dbReference>
<keyword evidence="6" id="KW-1185">Reference proteome</keyword>
<organism evidence="5 6">
    <name type="scientific">Acuticoccus sediminis</name>
    <dbReference type="NCBI Taxonomy" id="2184697"/>
    <lineage>
        <taxon>Bacteria</taxon>
        <taxon>Pseudomonadati</taxon>
        <taxon>Pseudomonadota</taxon>
        <taxon>Alphaproteobacteria</taxon>
        <taxon>Hyphomicrobiales</taxon>
        <taxon>Amorphaceae</taxon>
        <taxon>Acuticoccus</taxon>
    </lineage>
</organism>